<evidence type="ECO:0000313" key="1">
    <source>
        <dbReference type="EMBL" id="KAG1764975.1"/>
    </source>
</evidence>
<name>A0A9P6ZGC0_9AGAM</name>
<proteinExistence type="predicted"/>
<sequence>MPSLITPPIWKTHIASPFDTLSVAVPIVITQLELLENHYEERETAYEEAKAAGEEAANSLHDIIGVLGEI</sequence>
<keyword evidence="2" id="KW-1185">Reference proteome</keyword>
<accession>A0A9P6ZGC0</accession>
<dbReference type="EMBL" id="JABBWD010000116">
    <property type="protein sequence ID" value="KAG1764975.1"/>
    <property type="molecule type" value="Genomic_DNA"/>
</dbReference>
<evidence type="ECO:0000313" key="2">
    <source>
        <dbReference type="Proteomes" id="UP000714275"/>
    </source>
</evidence>
<dbReference type="Proteomes" id="UP000714275">
    <property type="component" value="Unassembled WGS sequence"/>
</dbReference>
<comment type="caution">
    <text evidence="1">The sequence shown here is derived from an EMBL/GenBank/DDBJ whole genome shotgun (WGS) entry which is preliminary data.</text>
</comment>
<dbReference type="AlphaFoldDB" id="A0A9P6ZGC0"/>
<protein>
    <submittedName>
        <fullName evidence="1">Uncharacterized protein</fullName>
    </submittedName>
</protein>
<gene>
    <name evidence="1" type="ORF">EV702DRAFT_1204789</name>
</gene>
<reference evidence="1" key="1">
    <citation type="journal article" date="2020" name="New Phytol.">
        <title>Comparative genomics reveals dynamic genome evolution in host specialist ectomycorrhizal fungi.</title>
        <authorList>
            <person name="Lofgren L.A."/>
            <person name="Nguyen N.H."/>
            <person name="Vilgalys R."/>
            <person name="Ruytinx J."/>
            <person name="Liao H.L."/>
            <person name="Branco S."/>
            <person name="Kuo A."/>
            <person name="LaButti K."/>
            <person name="Lipzen A."/>
            <person name="Andreopoulos W."/>
            <person name="Pangilinan J."/>
            <person name="Riley R."/>
            <person name="Hundley H."/>
            <person name="Na H."/>
            <person name="Barry K."/>
            <person name="Grigoriev I.V."/>
            <person name="Stajich J.E."/>
            <person name="Kennedy P.G."/>
        </authorList>
    </citation>
    <scope>NUCLEOTIDE SEQUENCE</scope>
    <source>
        <strain evidence="1">DOB743</strain>
    </source>
</reference>
<organism evidence="1 2">
    <name type="scientific">Suillus placidus</name>
    <dbReference type="NCBI Taxonomy" id="48579"/>
    <lineage>
        <taxon>Eukaryota</taxon>
        <taxon>Fungi</taxon>
        <taxon>Dikarya</taxon>
        <taxon>Basidiomycota</taxon>
        <taxon>Agaricomycotina</taxon>
        <taxon>Agaricomycetes</taxon>
        <taxon>Agaricomycetidae</taxon>
        <taxon>Boletales</taxon>
        <taxon>Suillineae</taxon>
        <taxon>Suillaceae</taxon>
        <taxon>Suillus</taxon>
    </lineage>
</organism>